<evidence type="ECO:0000256" key="3">
    <source>
        <dbReference type="ARBA" id="ARBA00022963"/>
    </source>
</evidence>
<protein>
    <recommendedName>
        <fullName evidence="5">Phospholipase A1</fullName>
        <ecNumber evidence="5">3.1.1.-</ecNumber>
    </recommendedName>
</protein>
<comment type="similarity">
    <text evidence="1 5">Belongs to the AB hydrolase superfamily. Lipase family.</text>
</comment>
<keyword evidence="8" id="KW-1185">Reference proteome</keyword>
<accession>A0A7J7GYK4</accession>
<reference evidence="8" key="1">
    <citation type="journal article" date="2020" name="Nat. Commun.">
        <title>Genome assembly of wild tea tree DASZ reveals pedigree and selection history of tea varieties.</title>
        <authorList>
            <person name="Zhang W."/>
            <person name="Zhang Y."/>
            <person name="Qiu H."/>
            <person name="Guo Y."/>
            <person name="Wan H."/>
            <person name="Zhang X."/>
            <person name="Scossa F."/>
            <person name="Alseekh S."/>
            <person name="Zhang Q."/>
            <person name="Wang P."/>
            <person name="Xu L."/>
            <person name="Schmidt M.H."/>
            <person name="Jia X."/>
            <person name="Li D."/>
            <person name="Zhu A."/>
            <person name="Guo F."/>
            <person name="Chen W."/>
            <person name="Ni D."/>
            <person name="Usadel B."/>
            <person name="Fernie A.R."/>
            <person name="Wen W."/>
        </authorList>
    </citation>
    <scope>NUCLEOTIDE SEQUENCE [LARGE SCALE GENOMIC DNA]</scope>
    <source>
        <strain evidence="8">cv. G240</strain>
    </source>
</reference>
<sequence length="194" mass="22084">MNNNSNIAKRWRVLSGEDNWKGLLDPLDIDLWQYIIHYGEMAQATYDNFISDKLSKYAGSSQYAKKDLFSKLGLDPLMYQVTKYFYATSSTEVPDAFIFNSLSREAWSKESNWIGYVAVATDEGKVKLGRRDIVIAWRGTIQALEWVIKEVRRLVEEYQNEEISITVVSHSLGVAIATLNAVDIVANGFNMPQN</sequence>
<gene>
    <name evidence="7" type="ORF">HYC85_018585</name>
</gene>
<reference evidence="7 8" key="2">
    <citation type="submission" date="2020-07" db="EMBL/GenBank/DDBJ databases">
        <title>Genome assembly of wild tea tree DASZ reveals pedigree and selection history of tea varieties.</title>
        <authorList>
            <person name="Zhang W."/>
        </authorList>
    </citation>
    <scope>NUCLEOTIDE SEQUENCE [LARGE SCALE GENOMIC DNA]</scope>
    <source>
        <strain evidence="8">cv. G240</strain>
        <tissue evidence="7">Leaf</tissue>
    </source>
</reference>
<dbReference type="Gene3D" id="3.40.50.1820">
    <property type="entry name" value="alpha/beta hydrolase"/>
    <property type="match status" value="2"/>
</dbReference>
<dbReference type="InterPro" id="IPR002921">
    <property type="entry name" value="Fungal_lipase-type"/>
</dbReference>
<evidence type="ECO:0000256" key="4">
    <source>
        <dbReference type="ARBA" id="ARBA00023098"/>
    </source>
</evidence>
<name>A0A7J7GYK4_CAMSI</name>
<comment type="function">
    <text evidence="5">Acylhydrolase that catalyzes the hydrolysis of phospholipids at the sn-1 position.</text>
</comment>
<comment type="caution">
    <text evidence="7">The sequence shown here is derived from an EMBL/GenBank/DDBJ whole genome shotgun (WGS) entry which is preliminary data.</text>
</comment>
<dbReference type="EC" id="3.1.1.-" evidence="5"/>
<evidence type="ECO:0000256" key="1">
    <source>
        <dbReference type="ARBA" id="ARBA00010701"/>
    </source>
</evidence>
<feature type="domain" description="Fungal lipase-type" evidence="6">
    <location>
        <begin position="123"/>
        <end position="190"/>
    </location>
</feature>
<keyword evidence="3 5" id="KW-0442">Lipid degradation</keyword>
<dbReference type="EMBL" id="JACBKZ010000008">
    <property type="protein sequence ID" value="KAF5944508.1"/>
    <property type="molecule type" value="Genomic_DNA"/>
</dbReference>
<proteinExistence type="inferred from homology"/>
<dbReference type="AlphaFoldDB" id="A0A7J7GYK4"/>
<evidence type="ECO:0000313" key="7">
    <source>
        <dbReference type="EMBL" id="KAF5944508.1"/>
    </source>
</evidence>
<evidence type="ECO:0000313" key="8">
    <source>
        <dbReference type="Proteomes" id="UP000593564"/>
    </source>
</evidence>
<evidence type="ECO:0000256" key="2">
    <source>
        <dbReference type="ARBA" id="ARBA00022801"/>
    </source>
</evidence>
<dbReference type="GO" id="GO:0008970">
    <property type="term" value="F:phospholipase A1 activity"/>
    <property type="evidence" value="ECO:0007669"/>
    <property type="project" value="UniProtKB-UniRule"/>
</dbReference>
<dbReference type="GO" id="GO:0016042">
    <property type="term" value="P:lipid catabolic process"/>
    <property type="evidence" value="ECO:0007669"/>
    <property type="project" value="UniProtKB-UniRule"/>
</dbReference>
<evidence type="ECO:0000256" key="5">
    <source>
        <dbReference type="RuleBase" id="RU367093"/>
    </source>
</evidence>
<evidence type="ECO:0000259" key="6">
    <source>
        <dbReference type="Pfam" id="PF01764"/>
    </source>
</evidence>
<dbReference type="Pfam" id="PF01764">
    <property type="entry name" value="Lipase_3"/>
    <property type="match status" value="1"/>
</dbReference>
<dbReference type="InterPro" id="IPR029058">
    <property type="entry name" value="AB_hydrolase_fold"/>
</dbReference>
<dbReference type="InterPro" id="IPR033556">
    <property type="entry name" value="PLA"/>
</dbReference>
<organism evidence="7 8">
    <name type="scientific">Camellia sinensis</name>
    <name type="common">Tea plant</name>
    <name type="synonym">Thea sinensis</name>
    <dbReference type="NCBI Taxonomy" id="4442"/>
    <lineage>
        <taxon>Eukaryota</taxon>
        <taxon>Viridiplantae</taxon>
        <taxon>Streptophyta</taxon>
        <taxon>Embryophyta</taxon>
        <taxon>Tracheophyta</taxon>
        <taxon>Spermatophyta</taxon>
        <taxon>Magnoliopsida</taxon>
        <taxon>eudicotyledons</taxon>
        <taxon>Gunneridae</taxon>
        <taxon>Pentapetalae</taxon>
        <taxon>asterids</taxon>
        <taxon>Ericales</taxon>
        <taxon>Theaceae</taxon>
        <taxon>Camellia</taxon>
    </lineage>
</organism>
<keyword evidence="2 5" id="KW-0378">Hydrolase</keyword>
<keyword evidence="4 5" id="KW-0443">Lipid metabolism</keyword>
<dbReference type="Proteomes" id="UP000593564">
    <property type="component" value="Unassembled WGS sequence"/>
</dbReference>
<dbReference type="SUPFAM" id="SSF53474">
    <property type="entry name" value="alpha/beta-Hydrolases"/>
    <property type="match status" value="1"/>
</dbReference>
<dbReference type="PANTHER" id="PTHR31828">
    <property type="entry name" value="PHOSPHOLIPASE A1-IIGAMMA"/>
    <property type="match status" value="1"/>
</dbReference>
<dbReference type="PANTHER" id="PTHR31828:SF1">
    <property type="entry name" value="PHOSPHOLIPASE A1-IIGAMMA"/>
    <property type="match status" value="1"/>
</dbReference>